<dbReference type="Pfam" id="PF00232">
    <property type="entry name" value="Glyco_hydro_1"/>
    <property type="match status" value="1"/>
</dbReference>
<proteinExistence type="inferred from homology"/>
<keyword evidence="3" id="KW-0326">Glycosidase</keyword>
<keyword evidence="6" id="KW-1185">Reference proteome</keyword>
<evidence type="ECO:0000256" key="2">
    <source>
        <dbReference type="ARBA" id="ARBA00022801"/>
    </source>
</evidence>
<name>A0A4R5CVC5_9ACTN</name>
<dbReference type="InterPro" id="IPR001360">
    <property type="entry name" value="Glyco_hydro_1"/>
</dbReference>
<dbReference type="EMBL" id="SMKZ01000032">
    <property type="protein sequence ID" value="TDE03400.1"/>
    <property type="molecule type" value="Genomic_DNA"/>
</dbReference>
<evidence type="ECO:0000313" key="5">
    <source>
        <dbReference type="EMBL" id="TDE03400.1"/>
    </source>
</evidence>
<dbReference type="PANTHER" id="PTHR10353">
    <property type="entry name" value="GLYCOSYL HYDROLASE"/>
    <property type="match status" value="1"/>
</dbReference>
<evidence type="ECO:0000256" key="4">
    <source>
        <dbReference type="RuleBase" id="RU003690"/>
    </source>
</evidence>
<dbReference type="RefSeq" id="WP_131897933.1">
    <property type="nucleotide sequence ID" value="NZ_SMKZ01000032.1"/>
</dbReference>
<dbReference type="GO" id="GO:0005975">
    <property type="term" value="P:carbohydrate metabolic process"/>
    <property type="evidence" value="ECO:0007669"/>
    <property type="project" value="InterPro"/>
</dbReference>
<evidence type="ECO:0000256" key="3">
    <source>
        <dbReference type="ARBA" id="ARBA00023295"/>
    </source>
</evidence>
<sequence length="411" mass="46823">MTRWYEDGELRFAVGFEDTFVPQTGLGARALDEYELTQHYHFWREDLTYARDAGASMIRWGVPWYRVNPERGRWDWSWLDQVVEHLADLGLVTIVDLVHYGTPLWLDNQFVNAAYPELVADYAARVAERYRDVLRDFTPLNEPMLNVLYCGQYGVWPPGLTGTDGFVKLLRAIVRGIVQTQQAVRTASPEATFVHVEAAFRFDTELASRAAEVEFLRHQALLVEDLLVGRVDQNHPLTGFLTANGFTDDDLAWSAANTARPDVMGVNYYPALSTEILGEESHVGTLADPRPRRDDWTGGLADVLTKFARRYECPVFLTETCVTGSVEERLSWLDASVAEVRALRERGLDVVGYTWWPLTDMVEWTYREGVGRPMDYHLAMGLWDLVEDGAGVLRRVRNPVADRFLSHTRGE</sequence>
<gene>
    <name evidence="5" type="ORF">E1269_20390</name>
</gene>
<organism evidence="5 6">
    <name type="scientific">Jiangella asiatica</name>
    <dbReference type="NCBI Taxonomy" id="2530372"/>
    <lineage>
        <taxon>Bacteria</taxon>
        <taxon>Bacillati</taxon>
        <taxon>Actinomycetota</taxon>
        <taxon>Actinomycetes</taxon>
        <taxon>Jiangellales</taxon>
        <taxon>Jiangellaceae</taxon>
        <taxon>Jiangella</taxon>
    </lineage>
</organism>
<comment type="caution">
    <text evidence="5">The sequence shown here is derived from an EMBL/GenBank/DDBJ whole genome shotgun (WGS) entry which is preliminary data.</text>
</comment>
<dbReference type="PANTHER" id="PTHR10353:SF36">
    <property type="entry name" value="LP05116P"/>
    <property type="match status" value="1"/>
</dbReference>
<dbReference type="Proteomes" id="UP000294739">
    <property type="component" value="Unassembled WGS sequence"/>
</dbReference>
<dbReference type="InParanoid" id="A0A4R5CVC5"/>
<dbReference type="GO" id="GO:0008422">
    <property type="term" value="F:beta-glucosidase activity"/>
    <property type="evidence" value="ECO:0007669"/>
    <property type="project" value="TreeGrafter"/>
</dbReference>
<evidence type="ECO:0000256" key="1">
    <source>
        <dbReference type="ARBA" id="ARBA00010838"/>
    </source>
</evidence>
<protein>
    <submittedName>
        <fullName evidence="5">Glycosyl hydrolase family protein</fullName>
    </submittedName>
</protein>
<dbReference type="AlphaFoldDB" id="A0A4R5CVC5"/>
<dbReference type="OrthoDB" id="9765195at2"/>
<evidence type="ECO:0000313" key="6">
    <source>
        <dbReference type="Proteomes" id="UP000294739"/>
    </source>
</evidence>
<keyword evidence="2 5" id="KW-0378">Hydrolase</keyword>
<dbReference type="Gene3D" id="3.20.20.80">
    <property type="entry name" value="Glycosidases"/>
    <property type="match status" value="1"/>
</dbReference>
<accession>A0A4R5CVC5</accession>
<dbReference type="InterPro" id="IPR017853">
    <property type="entry name" value="GH"/>
</dbReference>
<reference evidence="5 6" key="1">
    <citation type="submission" date="2019-03" db="EMBL/GenBank/DDBJ databases">
        <title>Draft genome sequences of novel Actinobacteria.</title>
        <authorList>
            <person name="Sahin N."/>
            <person name="Ay H."/>
            <person name="Saygin H."/>
        </authorList>
    </citation>
    <scope>NUCLEOTIDE SEQUENCE [LARGE SCALE GENOMIC DNA]</scope>
    <source>
        <strain evidence="5 6">5K138</strain>
    </source>
</reference>
<dbReference type="SUPFAM" id="SSF51445">
    <property type="entry name" value="(Trans)glycosidases"/>
    <property type="match status" value="1"/>
</dbReference>
<comment type="similarity">
    <text evidence="1 4">Belongs to the glycosyl hydrolase 1 family.</text>
</comment>